<dbReference type="RefSeq" id="WP_280654044.1">
    <property type="nucleotide sequence ID" value="NZ_JANQDH010000041.1"/>
</dbReference>
<organism evidence="1 2">
    <name type="scientific">Chrysosporum bergii ANA360D</name>
    <dbReference type="NCBI Taxonomy" id="617107"/>
    <lineage>
        <taxon>Bacteria</taxon>
        <taxon>Bacillati</taxon>
        <taxon>Cyanobacteriota</taxon>
        <taxon>Cyanophyceae</taxon>
        <taxon>Nostocales</taxon>
        <taxon>Nodulariaceae</taxon>
        <taxon>Chrysosporum</taxon>
    </lineage>
</organism>
<dbReference type="EMBL" id="JANQDH010000041">
    <property type="protein sequence ID" value="MDH6060032.1"/>
    <property type="molecule type" value="Genomic_DNA"/>
</dbReference>
<accession>A0AA43GSD7</accession>
<reference evidence="1 2" key="1">
    <citation type="journal article" date="2023" name="J. Phycol.">
        <title>Chrysosporum ovalisporum is synonymous with the true-branching cyanobacterium Umezakia natans (Nostocales/Aphanizomenonaceae).</title>
        <authorList>
            <person name="McGregor G.B."/>
            <person name="Sendall B.C."/>
            <person name="Niiyama Y."/>
            <person name="Tuji A."/>
            <person name="Willis A."/>
        </authorList>
    </citation>
    <scope>NUCLEOTIDE SEQUENCE [LARGE SCALE GENOMIC DNA]</scope>
    <source>
        <strain evidence="1 2">ANA360D</strain>
    </source>
</reference>
<dbReference type="Proteomes" id="UP001159387">
    <property type="component" value="Unassembled WGS sequence"/>
</dbReference>
<proteinExistence type="predicted"/>
<dbReference type="AlphaFoldDB" id="A0AA43GSD7"/>
<keyword evidence="2" id="KW-1185">Reference proteome</keyword>
<evidence type="ECO:0000313" key="2">
    <source>
        <dbReference type="Proteomes" id="UP001159387"/>
    </source>
</evidence>
<protein>
    <submittedName>
        <fullName evidence="1">Uncharacterized protein</fullName>
    </submittedName>
</protein>
<gene>
    <name evidence="1" type="ORF">NWP17_06210</name>
</gene>
<evidence type="ECO:0000313" key="1">
    <source>
        <dbReference type="EMBL" id="MDH6060032.1"/>
    </source>
</evidence>
<comment type="caution">
    <text evidence="1">The sequence shown here is derived from an EMBL/GenBank/DDBJ whole genome shotgun (WGS) entry which is preliminary data.</text>
</comment>
<sequence>MTSWYYALFRGDVVLSIYILSESAIARILSTAFPGEKFVLQEKLRLCQGQNKLTTLPALV</sequence>
<name>A0AA43GSD7_9CYAN</name>